<keyword evidence="5" id="KW-1185">Reference proteome</keyword>
<dbReference type="Proteomes" id="UP000265515">
    <property type="component" value="Unassembled WGS sequence"/>
</dbReference>
<dbReference type="InterPro" id="IPR004332">
    <property type="entry name" value="Transposase_MuDR"/>
</dbReference>
<dbReference type="AlphaFoldDB" id="A0A388L8Y7"/>
<accession>A0A388L8Y7</accession>
<proteinExistence type="predicted"/>
<comment type="caution">
    <text evidence="4">The sequence shown here is derived from an EMBL/GenBank/DDBJ whole genome shotgun (WGS) entry which is preliminary data.</text>
</comment>
<dbReference type="Gramene" id="GBG78767">
    <property type="protein sequence ID" value="GBG78767"/>
    <property type="gene ID" value="CBR_g27991"/>
</dbReference>
<evidence type="ECO:0000259" key="3">
    <source>
        <dbReference type="Pfam" id="PF10551"/>
    </source>
</evidence>
<evidence type="ECO:0000313" key="4">
    <source>
        <dbReference type="EMBL" id="GBG78767.1"/>
    </source>
</evidence>
<reference evidence="4 5" key="1">
    <citation type="journal article" date="2018" name="Cell">
        <title>The Chara Genome: Secondary Complexity and Implications for Plant Terrestrialization.</title>
        <authorList>
            <person name="Nishiyama T."/>
            <person name="Sakayama H."/>
            <person name="Vries J.D."/>
            <person name="Buschmann H."/>
            <person name="Saint-Marcoux D."/>
            <person name="Ullrich K.K."/>
            <person name="Haas F.B."/>
            <person name="Vanderstraeten L."/>
            <person name="Becker D."/>
            <person name="Lang D."/>
            <person name="Vosolsobe S."/>
            <person name="Rombauts S."/>
            <person name="Wilhelmsson P.K.I."/>
            <person name="Janitza P."/>
            <person name="Kern R."/>
            <person name="Heyl A."/>
            <person name="Rumpler F."/>
            <person name="Villalobos L.I.A.C."/>
            <person name="Clay J.M."/>
            <person name="Skokan R."/>
            <person name="Toyoda A."/>
            <person name="Suzuki Y."/>
            <person name="Kagoshima H."/>
            <person name="Schijlen E."/>
            <person name="Tajeshwar N."/>
            <person name="Catarino B."/>
            <person name="Hetherington A.J."/>
            <person name="Saltykova A."/>
            <person name="Bonnot C."/>
            <person name="Breuninger H."/>
            <person name="Symeonidi A."/>
            <person name="Radhakrishnan G.V."/>
            <person name="Van Nieuwerburgh F."/>
            <person name="Deforce D."/>
            <person name="Chang C."/>
            <person name="Karol K.G."/>
            <person name="Hedrich R."/>
            <person name="Ulvskov P."/>
            <person name="Glockner G."/>
            <person name="Delwiche C.F."/>
            <person name="Petrasek J."/>
            <person name="Van de Peer Y."/>
            <person name="Friml J."/>
            <person name="Beilby M."/>
            <person name="Dolan L."/>
            <person name="Kohara Y."/>
            <person name="Sugano S."/>
            <person name="Fujiyama A."/>
            <person name="Delaux P.-M."/>
            <person name="Quint M."/>
            <person name="TheiBen G."/>
            <person name="Hagemann M."/>
            <person name="Harholt J."/>
            <person name="Dunand C."/>
            <person name="Zachgo S."/>
            <person name="Langdale J."/>
            <person name="Maumus F."/>
            <person name="Straeten D.V.D."/>
            <person name="Gould S.B."/>
            <person name="Rensing S.A."/>
        </authorList>
    </citation>
    <scope>NUCLEOTIDE SEQUENCE [LARGE SCALE GENOMIC DNA]</scope>
    <source>
        <strain evidence="4 5">S276</strain>
    </source>
</reference>
<dbReference type="EMBL" id="BFEA01000303">
    <property type="protein sequence ID" value="GBG78767.1"/>
    <property type="molecule type" value="Genomic_DNA"/>
</dbReference>
<feature type="compositionally biased region" description="Polar residues" evidence="1">
    <location>
        <begin position="1"/>
        <end position="20"/>
    </location>
</feature>
<dbReference type="Pfam" id="PF10551">
    <property type="entry name" value="MULE"/>
    <property type="match status" value="1"/>
</dbReference>
<evidence type="ECO:0000259" key="2">
    <source>
        <dbReference type="Pfam" id="PF03108"/>
    </source>
</evidence>
<dbReference type="InterPro" id="IPR018289">
    <property type="entry name" value="MULE_transposase_dom"/>
</dbReference>
<dbReference type="OrthoDB" id="1938144at2759"/>
<sequence length="590" mass="66881">MLQPLSRLSFTSTGAQQGSGRTDAPHSLHTLNSHFEDVVLDGTPAFADVPEVVVPLVGEDDDVHTDVACLRRFMLFRDSQTLGGSSSAFVQHPESDPSTEIRARITSRWKRKNTNKVAAYDSSDREALLSDDEVVSPDMEMWTTPPTQYALTGNVQPLQVGCRYVSMDTLRETVQFVVVAKGFHYKRKRSHRTRFHVICVNSHCPWELEGRAAHVNTPTEIVRLTPHRPGCRASVEESAGNKHAKVKWVELMVLKKLREKIETTAIDLRKWFAETIKTPVSYSKCVRARARVVETLKGAPDAGYIHLHTYCRVVRETNPGSIIELDCNGNVFVRIFCAFAASVTGFAHCMLLLVLDGAHIRRKYECCLFGATARDANDQCFPVAYAVIDAESKKNWKWFLVLLKRVCDAAHVPHDKITIMSDQDKGLIPAVSKEFGDDRLRVNKEQAKMLLEAARATSEPVFDYYMQRVADFSKDKHIVEKIFAKADKRHWGGPHIRSPRYGKVTSQVAESMNNKFLKARGMPPIPLLEEYRGPSGRGRPPKLRMQYRVSFRHHLDPKEDRWFTREELLRTAPQVIAGYERELKGKMPAD</sequence>
<protein>
    <recommendedName>
        <fullName evidence="6">MULE transposase domain-containing protein</fullName>
    </recommendedName>
</protein>
<dbReference type="PANTHER" id="PTHR31973">
    <property type="entry name" value="POLYPROTEIN, PUTATIVE-RELATED"/>
    <property type="match status" value="1"/>
</dbReference>
<feature type="region of interest" description="Disordered" evidence="1">
    <location>
        <begin position="1"/>
        <end position="28"/>
    </location>
</feature>
<organism evidence="4 5">
    <name type="scientific">Chara braunii</name>
    <name type="common">Braun's stonewort</name>
    <dbReference type="NCBI Taxonomy" id="69332"/>
    <lineage>
        <taxon>Eukaryota</taxon>
        <taxon>Viridiplantae</taxon>
        <taxon>Streptophyta</taxon>
        <taxon>Charophyceae</taxon>
        <taxon>Charales</taxon>
        <taxon>Characeae</taxon>
        <taxon>Chara</taxon>
    </lineage>
</organism>
<dbReference type="PANTHER" id="PTHR31973:SF187">
    <property type="entry name" value="MUTATOR TRANSPOSASE MUDRA PROTEIN"/>
    <property type="match status" value="1"/>
</dbReference>
<evidence type="ECO:0000313" key="5">
    <source>
        <dbReference type="Proteomes" id="UP000265515"/>
    </source>
</evidence>
<evidence type="ECO:0000256" key="1">
    <source>
        <dbReference type="SAM" id="MobiDB-lite"/>
    </source>
</evidence>
<dbReference type="Pfam" id="PF03108">
    <property type="entry name" value="DBD_Tnp_Mut"/>
    <property type="match status" value="1"/>
</dbReference>
<feature type="domain" description="MULE transposase" evidence="3">
    <location>
        <begin position="353"/>
        <end position="437"/>
    </location>
</feature>
<evidence type="ECO:0008006" key="6">
    <source>
        <dbReference type="Google" id="ProtNLM"/>
    </source>
</evidence>
<gene>
    <name evidence="4" type="ORF">CBR_g27991</name>
</gene>
<name>A0A388L8Y7_CHABU</name>
<feature type="domain" description="Transposase MuDR plant" evidence="2">
    <location>
        <begin position="158"/>
        <end position="208"/>
    </location>
</feature>